<evidence type="ECO:0000313" key="3">
    <source>
        <dbReference type="Proteomes" id="UP000521943"/>
    </source>
</evidence>
<reference evidence="2 3" key="1">
    <citation type="submission" date="2020-07" db="EMBL/GenBank/DDBJ databases">
        <title>Comparative genomics of pyrophilous fungi reveals a link between fire events and developmental genes.</title>
        <authorList>
            <consortium name="DOE Joint Genome Institute"/>
            <person name="Steindorff A.S."/>
            <person name="Carver A."/>
            <person name="Calhoun S."/>
            <person name="Stillman K."/>
            <person name="Liu H."/>
            <person name="Lipzen A."/>
            <person name="Pangilinan J."/>
            <person name="Labutti K."/>
            <person name="Bruns T.D."/>
            <person name="Grigoriev I.V."/>
        </authorList>
    </citation>
    <scope>NUCLEOTIDE SEQUENCE [LARGE SCALE GENOMIC DNA]</scope>
    <source>
        <strain evidence="2 3">CBS 144469</strain>
    </source>
</reference>
<comment type="caution">
    <text evidence="2">The sequence shown here is derived from an EMBL/GenBank/DDBJ whole genome shotgun (WGS) entry which is preliminary data.</text>
</comment>
<gene>
    <name evidence="2" type="ORF">DFP72DRAFT_839570</name>
</gene>
<sequence>MLPNWRAQVQCPTATTELGSEGDMRNNLSKLGPCVCQDVAPIAISLSAKAQKAEGRPQRSGWVAMIQSFAGWLLGWRPPEIYEIRGRPGGPADRYECGGWQAGSWIQEPELCWGLGPKSMSGTDLTMAGRSVCLKIDLVVTALHTQAWIAERRSGRLNWGVRMQSASQASLSTDKNEGRWRGGSWLQEPDSSMGLGLEGETETDPSIPGLHLPGDTLTQAQATQRRCRRLNSAPGNPSGVIGSWVGDCQTGPNNVKVICFQLLETTINVERLYFQ</sequence>
<evidence type="ECO:0000256" key="1">
    <source>
        <dbReference type="SAM" id="MobiDB-lite"/>
    </source>
</evidence>
<dbReference type="Proteomes" id="UP000521943">
    <property type="component" value="Unassembled WGS sequence"/>
</dbReference>
<organism evidence="2 3">
    <name type="scientific">Ephemerocybe angulata</name>
    <dbReference type="NCBI Taxonomy" id="980116"/>
    <lineage>
        <taxon>Eukaryota</taxon>
        <taxon>Fungi</taxon>
        <taxon>Dikarya</taxon>
        <taxon>Basidiomycota</taxon>
        <taxon>Agaricomycotina</taxon>
        <taxon>Agaricomycetes</taxon>
        <taxon>Agaricomycetidae</taxon>
        <taxon>Agaricales</taxon>
        <taxon>Agaricineae</taxon>
        <taxon>Psathyrellaceae</taxon>
        <taxon>Ephemerocybe</taxon>
    </lineage>
</organism>
<evidence type="ECO:0000313" key="2">
    <source>
        <dbReference type="EMBL" id="KAF6765752.1"/>
    </source>
</evidence>
<proteinExistence type="predicted"/>
<feature type="region of interest" description="Disordered" evidence="1">
    <location>
        <begin position="168"/>
        <end position="203"/>
    </location>
</feature>
<dbReference type="AlphaFoldDB" id="A0A8H6MHN3"/>
<keyword evidence="3" id="KW-1185">Reference proteome</keyword>
<protein>
    <submittedName>
        <fullName evidence="2">Uncharacterized protein</fullName>
    </submittedName>
</protein>
<accession>A0A8H6MHN3</accession>
<dbReference type="EMBL" id="JACGCI010000002">
    <property type="protein sequence ID" value="KAF6765752.1"/>
    <property type="molecule type" value="Genomic_DNA"/>
</dbReference>
<name>A0A8H6MHN3_9AGAR</name>